<feature type="region of interest" description="Disordered" evidence="1">
    <location>
        <begin position="47"/>
        <end position="75"/>
    </location>
</feature>
<gene>
    <name evidence="2" type="ORF">LPLAT_LOCUS12268</name>
</gene>
<evidence type="ECO:0000313" key="2">
    <source>
        <dbReference type="EMBL" id="CAL1686983.1"/>
    </source>
</evidence>
<sequence length="75" mass="7879">MAPFLRMGEGGRGVRGIFKPLLSVGTLFSGALVVALSPQLLPPVRKPEGGLFRQYGKGRPSGAVGRAGETEEKDL</sequence>
<dbReference type="EMBL" id="OZ034830">
    <property type="protein sequence ID" value="CAL1686983.1"/>
    <property type="molecule type" value="Genomic_DNA"/>
</dbReference>
<accession>A0AAV2P5T8</accession>
<dbReference type="AlphaFoldDB" id="A0AAV2P5T8"/>
<proteinExistence type="predicted"/>
<protein>
    <submittedName>
        <fullName evidence="2">Uncharacterized protein</fullName>
    </submittedName>
</protein>
<evidence type="ECO:0000313" key="3">
    <source>
        <dbReference type="Proteomes" id="UP001497644"/>
    </source>
</evidence>
<reference evidence="2" key="1">
    <citation type="submission" date="2024-04" db="EMBL/GenBank/DDBJ databases">
        <authorList>
            <consortium name="Molecular Ecology Group"/>
        </authorList>
    </citation>
    <scope>NUCLEOTIDE SEQUENCE</scope>
</reference>
<organism evidence="2 3">
    <name type="scientific">Lasius platythorax</name>
    <dbReference type="NCBI Taxonomy" id="488582"/>
    <lineage>
        <taxon>Eukaryota</taxon>
        <taxon>Metazoa</taxon>
        <taxon>Ecdysozoa</taxon>
        <taxon>Arthropoda</taxon>
        <taxon>Hexapoda</taxon>
        <taxon>Insecta</taxon>
        <taxon>Pterygota</taxon>
        <taxon>Neoptera</taxon>
        <taxon>Endopterygota</taxon>
        <taxon>Hymenoptera</taxon>
        <taxon>Apocrita</taxon>
        <taxon>Aculeata</taxon>
        <taxon>Formicoidea</taxon>
        <taxon>Formicidae</taxon>
        <taxon>Formicinae</taxon>
        <taxon>Lasius</taxon>
        <taxon>Lasius</taxon>
    </lineage>
</organism>
<dbReference type="Proteomes" id="UP001497644">
    <property type="component" value="Chromosome 7"/>
</dbReference>
<keyword evidence="3" id="KW-1185">Reference proteome</keyword>
<name>A0AAV2P5T8_9HYME</name>
<evidence type="ECO:0000256" key="1">
    <source>
        <dbReference type="SAM" id="MobiDB-lite"/>
    </source>
</evidence>